<evidence type="ECO:0000313" key="2">
    <source>
        <dbReference type="EMBL" id="QQC65743.1"/>
    </source>
</evidence>
<proteinExistence type="predicted"/>
<feature type="compositionally biased region" description="Basic and acidic residues" evidence="1">
    <location>
        <begin position="255"/>
        <end position="274"/>
    </location>
</feature>
<feature type="region of interest" description="Disordered" evidence="1">
    <location>
        <begin position="68"/>
        <end position="153"/>
    </location>
</feature>
<evidence type="ECO:0000313" key="3">
    <source>
        <dbReference type="Proteomes" id="UP000595610"/>
    </source>
</evidence>
<dbReference type="RefSeq" id="WP_157004155.1">
    <property type="nucleotide sequence ID" value="NZ_CP066076.1"/>
</dbReference>
<feature type="compositionally biased region" description="Polar residues" evidence="1">
    <location>
        <begin position="215"/>
        <end position="240"/>
    </location>
</feature>
<dbReference type="EMBL" id="CP066076">
    <property type="protein sequence ID" value="QQC65743.1"/>
    <property type="molecule type" value="Genomic_DNA"/>
</dbReference>
<reference evidence="2 3" key="1">
    <citation type="submission" date="2020-12" db="EMBL/GenBank/DDBJ databases">
        <title>FDA dAtabase for Regulatory Grade micrObial Sequences (FDA-ARGOS): Supporting development and validation of Infectious Disease Dx tests.</title>
        <authorList>
            <person name="Nelson B."/>
            <person name="Plummer A."/>
            <person name="Tallon L."/>
            <person name="Sadzewicz L."/>
            <person name="Zhao X."/>
            <person name="Boylan J."/>
            <person name="Ott S."/>
            <person name="Bowen H."/>
            <person name="Vavikolanu K."/>
            <person name="Mehta A."/>
            <person name="Aluvathingal J."/>
            <person name="Nadendla S."/>
            <person name="Myers T."/>
            <person name="Yan Y."/>
            <person name="Sichtig H."/>
        </authorList>
    </citation>
    <scope>NUCLEOTIDE SEQUENCE [LARGE SCALE GENOMIC DNA]</scope>
    <source>
        <strain evidence="2 3">FDAARGOS_1049</strain>
    </source>
</reference>
<evidence type="ECO:0000256" key="1">
    <source>
        <dbReference type="SAM" id="MobiDB-lite"/>
    </source>
</evidence>
<accession>A0A7T4N5V2</accession>
<name>A0A7T4N5V2_9BURK</name>
<keyword evidence="3" id="KW-1185">Reference proteome</keyword>
<feature type="compositionally biased region" description="Basic and acidic residues" evidence="1">
    <location>
        <begin position="16"/>
        <end position="27"/>
    </location>
</feature>
<organism evidence="2 3">
    <name type="scientific">Paraburkholderia ginsengisoli</name>
    <dbReference type="NCBI Taxonomy" id="311231"/>
    <lineage>
        <taxon>Bacteria</taxon>
        <taxon>Pseudomonadati</taxon>
        <taxon>Pseudomonadota</taxon>
        <taxon>Betaproteobacteria</taxon>
        <taxon>Burkholderiales</taxon>
        <taxon>Burkholderiaceae</taxon>
        <taxon>Paraburkholderia</taxon>
    </lineage>
</organism>
<dbReference type="Proteomes" id="UP000595610">
    <property type="component" value="Chromosome 2"/>
</dbReference>
<sequence>MYVAESDDDSADDELGLVHDEPARSGRGDIMSGVITSGSVESRSDSAASEADRLHAARKSLLRDDVAAARVQPNAARQARQNDSPLVALKKQADKEPRALAAAPVDKAARPEGKATRTSSPLAVKSPQSRDAQLATRQRSIHESSYAQHRHAAQTVTTIAGSYSASASSLPPRASQPAYALPELNAVDSAPATLNAPIAPIVPMAPLAAPRLQQPEPTVQSELSKSQADLTAQAISSPPLVQTMPAEGVLPKLDSGPKSRAEVRAEIVRARDDGSLPAFGNPDPAGPGGAPSLTGAPRP</sequence>
<dbReference type="AlphaFoldDB" id="A0A7T4N5V2"/>
<gene>
    <name evidence="2" type="ORF">I6I06_23305</name>
</gene>
<dbReference type="KEGG" id="pgis:I6I06_23305"/>
<feature type="compositionally biased region" description="Polar residues" evidence="1">
    <location>
        <begin position="116"/>
        <end position="147"/>
    </location>
</feature>
<feature type="region of interest" description="Disordered" evidence="1">
    <location>
        <begin position="212"/>
        <end position="299"/>
    </location>
</feature>
<feature type="compositionally biased region" description="Acidic residues" evidence="1">
    <location>
        <begin position="1"/>
        <end position="15"/>
    </location>
</feature>
<feature type="region of interest" description="Disordered" evidence="1">
    <location>
        <begin position="1"/>
        <end position="53"/>
    </location>
</feature>
<protein>
    <submittedName>
        <fullName evidence="2">Uncharacterized protein</fullName>
    </submittedName>
</protein>